<dbReference type="OrthoDB" id="1953204at2"/>
<dbReference type="InterPro" id="IPR054331">
    <property type="entry name" value="LiaF_TM"/>
</dbReference>
<proteinExistence type="predicted"/>
<dbReference type="PIRSF" id="PIRSF031509">
    <property type="entry name" value="Cell_wall_LiaF/YvqF"/>
    <property type="match status" value="1"/>
</dbReference>
<dbReference type="InterPro" id="IPR047793">
    <property type="entry name" value="LiaF_C"/>
</dbReference>
<name>A0A221MFX8_9BACI</name>
<dbReference type="KEGG" id="vne:CFK40_16905"/>
<evidence type="ECO:0000313" key="5">
    <source>
        <dbReference type="Proteomes" id="UP000204391"/>
    </source>
</evidence>
<dbReference type="InterPro" id="IPR016975">
    <property type="entry name" value="Cell_wall_LiaF"/>
</dbReference>
<dbReference type="EMBL" id="CP022437">
    <property type="protein sequence ID" value="ASN06576.1"/>
    <property type="molecule type" value="Genomic_DNA"/>
</dbReference>
<dbReference type="NCBIfam" id="NF040535">
    <property type="entry name" value="LiaF_C_term"/>
    <property type="match status" value="1"/>
</dbReference>
<feature type="transmembrane region" description="Helical" evidence="1">
    <location>
        <begin position="5"/>
        <end position="24"/>
    </location>
</feature>
<protein>
    <submittedName>
        <fullName evidence="4">Uncharacterized protein</fullName>
    </submittedName>
</protein>
<feature type="transmembrane region" description="Helical" evidence="1">
    <location>
        <begin position="36"/>
        <end position="54"/>
    </location>
</feature>
<dbReference type="Proteomes" id="UP000204391">
    <property type="component" value="Chromosome"/>
</dbReference>
<evidence type="ECO:0000256" key="1">
    <source>
        <dbReference type="SAM" id="Phobius"/>
    </source>
</evidence>
<feature type="domain" description="LiaF transmembrane" evidence="3">
    <location>
        <begin position="10"/>
        <end position="115"/>
    </location>
</feature>
<gene>
    <name evidence="4" type="ORF">CFK40_16905</name>
</gene>
<evidence type="ECO:0000313" key="4">
    <source>
        <dbReference type="EMBL" id="ASN06576.1"/>
    </source>
</evidence>
<dbReference type="GO" id="GO:0016020">
    <property type="term" value="C:membrane"/>
    <property type="evidence" value="ECO:0007669"/>
    <property type="project" value="InterPro"/>
</dbReference>
<feature type="transmembrane region" description="Helical" evidence="1">
    <location>
        <begin position="61"/>
        <end position="80"/>
    </location>
</feature>
<keyword evidence="1" id="KW-0812">Transmembrane</keyword>
<keyword evidence="5" id="KW-1185">Reference proteome</keyword>
<organism evidence="4 5">
    <name type="scientific">Virgibacillus necropolis</name>
    <dbReference type="NCBI Taxonomy" id="163877"/>
    <lineage>
        <taxon>Bacteria</taxon>
        <taxon>Bacillati</taxon>
        <taxon>Bacillota</taxon>
        <taxon>Bacilli</taxon>
        <taxon>Bacillales</taxon>
        <taxon>Bacillaceae</taxon>
        <taxon>Virgibacillus</taxon>
    </lineage>
</organism>
<feature type="transmembrane region" description="Helical" evidence="1">
    <location>
        <begin position="92"/>
        <end position="109"/>
    </location>
</feature>
<dbReference type="Pfam" id="PF22570">
    <property type="entry name" value="LiaF-TM"/>
    <property type="match status" value="1"/>
</dbReference>
<reference evidence="4 5" key="1">
    <citation type="journal article" date="2003" name="Int. J. Syst. Evol. Microbiol.">
        <title>Virgibacillus carmonensis sp. nov., Virgibacillus necropolis sp. nov. and Virgibacillus picturae sp. nov., three novel species isolated from deteriorated mural paintings, transfer of the species of the genus salibacillus to Virgibacillus, as Virgibacillus marismortui comb. nov. and Virgibacillus salexigens comb. nov., and emended description of the genus Virgibacillus.</title>
        <authorList>
            <person name="Heyrman J."/>
            <person name="Logan N.A."/>
            <person name="Busse H.J."/>
            <person name="Balcaen A."/>
            <person name="Lebbe L."/>
            <person name="Rodriguez-Diaz M."/>
            <person name="Swings J."/>
            <person name="De Vos P."/>
        </authorList>
    </citation>
    <scope>NUCLEOTIDE SEQUENCE [LARGE SCALE GENOMIC DNA]</scope>
    <source>
        <strain evidence="4 5">LMG 19488</strain>
    </source>
</reference>
<keyword evidence="1" id="KW-0472">Membrane</keyword>
<dbReference type="AlphaFoldDB" id="A0A221MFX8"/>
<sequence length="257" mass="29335">MNNRFIRLLIASIIIVIGLLLILQNLAVIDLDMNGIWPYTYAILFIIFGLKWFIDNLRNNGGSWIFGSFLFLFGFLLVLGEIGLVDFSFNDIVKLWPLLIIYIGFTIIGKPKRKKNYKFVVDTDEKKDNTVGKKNKHGNRFSIGDHQFAEPNWKVEPMDLFNAAGDYYIDFSKAFIPEKEIPIMINSWAGDIQILMPENVACCIDASVKAGEINVMGQTSEGINRKVYYETDDYQEATRKLMITLKLKAGSVRVDKV</sequence>
<dbReference type="RefSeq" id="WP_089533572.1">
    <property type="nucleotide sequence ID" value="NZ_CP022437.1"/>
</dbReference>
<keyword evidence="1" id="KW-1133">Transmembrane helix</keyword>
<dbReference type="Pfam" id="PF09922">
    <property type="entry name" value="LiaF-like_C"/>
    <property type="match status" value="1"/>
</dbReference>
<evidence type="ECO:0000259" key="2">
    <source>
        <dbReference type="Pfam" id="PF09922"/>
    </source>
</evidence>
<dbReference type="InterPro" id="IPR024425">
    <property type="entry name" value="LiaF-like_C"/>
</dbReference>
<evidence type="ECO:0000259" key="3">
    <source>
        <dbReference type="Pfam" id="PF22570"/>
    </source>
</evidence>
<feature type="domain" description="Cell wall-active antibiotics response LiaF-like C-terminal" evidence="2">
    <location>
        <begin position="143"/>
        <end position="254"/>
    </location>
</feature>
<accession>A0A221MFX8</accession>